<evidence type="ECO:0000259" key="1">
    <source>
        <dbReference type="Pfam" id="PF13013"/>
    </source>
</evidence>
<name>A0A8H7MJX2_9PLEO</name>
<dbReference type="PANTHER" id="PTHR42085:SF1">
    <property type="entry name" value="F-BOX DOMAIN-CONTAINING PROTEIN"/>
    <property type="match status" value="1"/>
</dbReference>
<keyword evidence="3" id="KW-1185">Reference proteome</keyword>
<dbReference type="Pfam" id="PF13013">
    <property type="entry name" value="F-box-like_2"/>
    <property type="match status" value="1"/>
</dbReference>
<dbReference type="Proteomes" id="UP000651452">
    <property type="component" value="Unassembled WGS sequence"/>
</dbReference>
<evidence type="ECO:0000313" key="2">
    <source>
        <dbReference type="EMBL" id="KAF9697510.1"/>
    </source>
</evidence>
<proteinExistence type="predicted"/>
<feature type="domain" description="F-box" evidence="1">
    <location>
        <begin position="5"/>
        <end position="61"/>
    </location>
</feature>
<dbReference type="EMBL" id="RZGK01000007">
    <property type="protein sequence ID" value="KAF9697510.1"/>
    <property type="molecule type" value="Genomic_DNA"/>
</dbReference>
<gene>
    <name evidence="2" type="ORF">EKO04_004118</name>
</gene>
<dbReference type="InterPro" id="IPR038883">
    <property type="entry name" value="AN11006-like"/>
</dbReference>
<dbReference type="OrthoDB" id="4133832at2759"/>
<evidence type="ECO:0000313" key="3">
    <source>
        <dbReference type="Proteomes" id="UP000651452"/>
    </source>
</evidence>
<reference evidence="2" key="1">
    <citation type="submission" date="2018-12" db="EMBL/GenBank/DDBJ databases">
        <authorList>
            <person name="Syme R.A."/>
            <person name="Farfan-Caceres L."/>
            <person name="Lichtenzveig J."/>
        </authorList>
    </citation>
    <scope>NUCLEOTIDE SEQUENCE</scope>
    <source>
        <strain evidence="2">Al4</strain>
    </source>
</reference>
<protein>
    <recommendedName>
        <fullName evidence="1">F-box domain-containing protein</fullName>
    </recommendedName>
</protein>
<dbReference type="AlphaFoldDB" id="A0A8H7MJX2"/>
<accession>A0A8H7MJX2</accession>
<dbReference type="PANTHER" id="PTHR42085">
    <property type="entry name" value="F-BOX DOMAIN-CONTAINING PROTEIN"/>
    <property type="match status" value="1"/>
</dbReference>
<comment type="caution">
    <text evidence="2">The sequence shown here is derived from an EMBL/GenBank/DDBJ whole genome shotgun (WGS) entry which is preliminary data.</text>
</comment>
<dbReference type="InterPro" id="IPR001810">
    <property type="entry name" value="F-box_dom"/>
</dbReference>
<sequence length="255" mass="29318">MECPLLDLPGELRNRIYNFTVEEGTIRFQRNQEPPNSNSTTKRQFFSLTQVCRSIRSEFSPLYRARTLVSLTPENLYEYISIFLTPPNITDDQITGLITLNLTANPNTTSCIDLKPLLQLLQRAKNLHVGTRDIIDCPCTPAPAPAANDHAPTIPEILTNLYDIHDLPLFYDYVDQAMTCLELECDDEKGVEIVFELAPRYWEDWMGEWSKPDHDPDYRIPIELEERVVRWGRGCGMRLDRSMGSCLTVNFRCGE</sequence>
<reference evidence="2" key="2">
    <citation type="submission" date="2020-09" db="EMBL/GenBank/DDBJ databases">
        <title>Reference genome assembly for Australian Ascochyta lentis isolate Al4.</title>
        <authorList>
            <person name="Lee R.C."/>
            <person name="Farfan-Caceres L.M."/>
            <person name="Debler J.W."/>
            <person name="Williams A.H."/>
            <person name="Henares B.M."/>
        </authorList>
    </citation>
    <scope>NUCLEOTIDE SEQUENCE</scope>
    <source>
        <strain evidence="2">Al4</strain>
    </source>
</reference>
<organism evidence="2 3">
    <name type="scientific">Ascochyta lentis</name>
    <dbReference type="NCBI Taxonomy" id="205686"/>
    <lineage>
        <taxon>Eukaryota</taxon>
        <taxon>Fungi</taxon>
        <taxon>Dikarya</taxon>
        <taxon>Ascomycota</taxon>
        <taxon>Pezizomycotina</taxon>
        <taxon>Dothideomycetes</taxon>
        <taxon>Pleosporomycetidae</taxon>
        <taxon>Pleosporales</taxon>
        <taxon>Pleosporineae</taxon>
        <taxon>Didymellaceae</taxon>
        <taxon>Ascochyta</taxon>
    </lineage>
</organism>